<dbReference type="RefSeq" id="WP_200170731.1">
    <property type="nucleotide sequence ID" value="NZ_BAABKQ010000001.1"/>
</dbReference>
<sequence length="109" mass="11177">MTIRVEATRNALADEYASRAVKLSLWSGDPAGSGSECTGTSYARQAITWGAAASSTVSGAEVTFEAPAGTWDYGALHDASGTIVDSGTITTTILNADGQVKVTPTYTQA</sequence>
<dbReference type="InterPro" id="IPR056908">
    <property type="entry name" value="Gp80-like"/>
</dbReference>
<protein>
    <submittedName>
        <fullName evidence="1">Uncharacterized protein</fullName>
    </submittedName>
</protein>
<keyword evidence="2" id="KW-1185">Reference proteome</keyword>
<name>A0ABP9CEY2_9ACTN</name>
<dbReference type="EMBL" id="BAABKQ010000001">
    <property type="protein sequence ID" value="GAA4809720.1"/>
    <property type="molecule type" value="Genomic_DNA"/>
</dbReference>
<proteinExistence type="predicted"/>
<evidence type="ECO:0000313" key="1">
    <source>
        <dbReference type="EMBL" id="GAA4809720.1"/>
    </source>
</evidence>
<dbReference type="Pfam" id="PF23140">
    <property type="entry name" value="Gp80"/>
    <property type="match status" value="1"/>
</dbReference>
<accession>A0ABP9CEY2</accession>
<reference evidence="2" key="1">
    <citation type="journal article" date="2019" name="Int. J. Syst. Evol. Microbiol.">
        <title>The Global Catalogue of Microorganisms (GCM) 10K type strain sequencing project: providing services to taxonomists for standard genome sequencing and annotation.</title>
        <authorList>
            <consortium name="The Broad Institute Genomics Platform"/>
            <consortium name="The Broad Institute Genome Sequencing Center for Infectious Disease"/>
            <person name="Wu L."/>
            <person name="Ma J."/>
        </authorList>
    </citation>
    <scope>NUCLEOTIDE SEQUENCE [LARGE SCALE GENOMIC DNA]</scope>
    <source>
        <strain evidence="2">JCM 18542</strain>
    </source>
</reference>
<organism evidence="1 2">
    <name type="scientific">Tomitella cavernea</name>
    <dbReference type="NCBI Taxonomy" id="1387982"/>
    <lineage>
        <taxon>Bacteria</taxon>
        <taxon>Bacillati</taxon>
        <taxon>Actinomycetota</taxon>
        <taxon>Actinomycetes</taxon>
        <taxon>Mycobacteriales</taxon>
        <taxon>Tomitella</taxon>
    </lineage>
</organism>
<gene>
    <name evidence="1" type="ORF">GCM10023353_12230</name>
</gene>
<evidence type="ECO:0000313" key="2">
    <source>
        <dbReference type="Proteomes" id="UP001500839"/>
    </source>
</evidence>
<comment type="caution">
    <text evidence="1">The sequence shown here is derived from an EMBL/GenBank/DDBJ whole genome shotgun (WGS) entry which is preliminary data.</text>
</comment>
<dbReference type="Proteomes" id="UP001500839">
    <property type="component" value="Unassembled WGS sequence"/>
</dbReference>